<organism evidence="7 8">
    <name type="scientific">Jiella pelagia</name>
    <dbReference type="NCBI Taxonomy" id="2986949"/>
    <lineage>
        <taxon>Bacteria</taxon>
        <taxon>Pseudomonadati</taxon>
        <taxon>Pseudomonadota</taxon>
        <taxon>Alphaproteobacteria</taxon>
        <taxon>Hyphomicrobiales</taxon>
        <taxon>Aurantimonadaceae</taxon>
        <taxon>Jiella</taxon>
    </lineage>
</organism>
<evidence type="ECO:0000256" key="2">
    <source>
        <dbReference type="ARBA" id="ARBA00022670"/>
    </source>
</evidence>
<evidence type="ECO:0000256" key="3">
    <source>
        <dbReference type="ARBA" id="ARBA00022729"/>
    </source>
</evidence>
<evidence type="ECO:0000256" key="4">
    <source>
        <dbReference type="ARBA" id="ARBA00022801"/>
    </source>
</evidence>
<dbReference type="PRINTS" id="PR00839">
    <property type="entry name" value="V8PROTEASE"/>
</dbReference>
<evidence type="ECO:0000313" key="7">
    <source>
        <dbReference type="EMBL" id="WAP70901.1"/>
    </source>
</evidence>
<keyword evidence="4 6" id="KW-0378">Hydrolase</keyword>
<gene>
    <name evidence="7" type="ORF">OH818_13525</name>
</gene>
<dbReference type="PANTHER" id="PTHR36234">
    <property type="entry name" value="LYSYL ENDOPEPTIDASE"/>
    <property type="match status" value="1"/>
</dbReference>
<dbReference type="Gene3D" id="2.40.10.10">
    <property type="entry name" value="Trypsin-like serine proteases"/>
    <property type="match status" value="2"/>
</dbReference>
<sequence>MEKVQDRIEAARRRIDSGRGRDLDTESRRLKAELRTQTMANMADALDMPLTAVRSLAAEAFVGARNNILSGEFLEIGLLAARSVCRITRGIETGTGFLVGAGVVVTNAHVLRNPGQARQATFDFLFDDNTIGTPQNTVVYAADPARFWFVDEALDVAMVALHEAEHFPDLSVFGWLPLLRDEGKVLISEPVNIIQHPMGRSKRITVHESTLIYLENESSVDDFCWYTGDTEKGSSGSPVLNSGWEVIAIHHEAVPATDRNGNILDIDGKRISSSRRNDPSLRIKWIANEGIRISRIVCALEKADLDESLAKVRKALLKLWAQPMASRLGWLSSLAGSQS</sequence>
<evidence type="ECO:0000256" key="5">
    <source>
        <dbReference type="ARBA" id="ARBA00022825"/>
    </source>
</evidence>
<dbReference type="Pfam" id="PF13365">
    <property type="entry name" value="Trypsin_2"/>
    <property type="match status" value="1"/>
</dbReference>
<proteinExistence type="inferred from homology"/>
<reference evidence="7" key="1">
    <citation type="submission" date="2022-12" db="EMBL/GenBank/DDBJ databases">
        <title>Jiella pelagia sp. nov., isolated from phosphonate enriched culture of Northwest Pacific surface seawater.</title>
        <authorList>
            <person name="Shin D.Y."/>
            <person name="Hwang C.Y."/>
        </authorList>
    </citation>
    <scope>NUCLEOTIDE SEQUENCE</scope>
    <source>
        <strain evidence="7">HL-NP1</strain>
    </source>
</reference>
<dbReference type="Proteomes" id="UP001164020">
    <property type="component" value="Chromosome"/>
</dbReference>
<dbReference type="GO" id="GO:0006508">
    <property type="term" value="P:proteolysis"/>
    <property type="evidence" value="ECO:0007669"/>
    <property type="project" value="UniProtKB-KW"/>
</dbReference>
<protein>
    <recommendedName>
        <fullName evidence="6">Serine protease</fullName>
        <ecNumber evidence="6">3.4.21.-</ecNumber>
    </recommendedName>
</protein>
<dbReference type="GO" id="GO:0008233">
    <property type="term" value="F:peptidase activity"/>
    <property type="evidence" value="ECO:0007669"/>
    <property type="project" value="UniProtKB-KW"/>
</dbReference>
<dbReference type="RefSeq" id="WP_268883438.1">
    <property type="nucleotide sequence ID" value="NZ_CP114029.1"/>
</dbReference>
<keyword evidence="3" id="KW-0732">Signal</keyword>
<keyword evidence="5 6" id="KW-0720">Serine protease</keyword>
<dbReference type="EC" id="3.4.21.-" evidence="6"/>
<name>A0ABY7C571_9HYPH</name>
<dbReference type="EMBL" id="CP114029">
    <property type="protein sequence ID" value="WAP70901.1"/>
    <property type="molecule type" value="Genomic_DNA"/>
</dbReference>
<dbReference type="InterPro" id="IPR043504">
    <property type="entry name" value="Peptidase_S1_PA_chymotrypsin"/>
</dbReference>
<accession>A0ABY7C571</accession>
<comment type="similarity">
    <text evidence="1 6">Belongs to the peptidase S1B family.</text>
</comment>
<dbReference type="InterPro" id="IPR009003">
    <property type="entry name" value="Peptidase_S1_PA"/>
</dbReference>
<evidence type="ECO:0000313" key="8">
    <source>
        <dbReference type="Proteomes" id="UP001164020"/>
    </source>
</evidence>
<dbReference type="InterPro" id="IPR008256">
    <property type="entry name" value="Peptidase_S1B"/>
</dbReference>
<dbReference type="PANTHER" id="PTHR36234:SF5">
    <property type="entry name" value="LYSYL ENDOPEPTIDASE"/>
    <property type="match status" value="1"/>
</dbReference>
<keyword evidence="2 6" id="KW-0645">Protease</keyword>
<dbReference type="SUPFAM" id="SSF50494">
    <property type="entry name" value="Trypsin-like serine proteases"/>
    <property type="match status" value="1"/>
</dbReference>
<keyword evidence="8" id="KW-1185">Reference proteome</keyword>
<evidence type="ECO:0000256" key="1">
    <source>
        <dbReference type="ARBA" id="ARBA00008764"/>
    </source>
</evidence>
<evidence type="ECO:0000256" key="6">
    <source>
        <dbReference type="RuleBase" id="RU004296"/>
    </source>
</evidence>